<keyword evidence="2" id="KW-1185">Reference proteome</keyword>
<dbReference type="VEuPathDB" id="TriTrypDB:BSAL_79955"/>
<gene>
    <name evidence="1" type="ORF">BSAL_79955</name>
</gene>
<reference evidence="2" key="1">
    <citation type="submission" date="2015-09" db="EMBL/GenBank/DDBJ databases">
        <authorList>
            <consortium name="Pathogen Informatics"/>
        </authorList>
    </citation>
    <scope>NUCLEOTIDE SEQUENCE [LARGE SCALE GENOMIC DNA]</scope>
    <source>
        <strain evidence="2">Lake Konstanz</strain>
    </source>
</reference>
<dbReference type="AlphaFoldDB" id="A0A0S4J1P1"/>
<dbReference type="EMBL" id="CYKH01000830">
    <property type="protein sequence ID" value="CUG47466.1"/>
    <property type="molecule type" value="Genomic_DNA"/>
</dbReference>
<organism evidence="1 2">
    <name type="scientific">Bodo saltans</name>
    <name type="common">Flagellated protozoan</name>
    <dbReference type="NCBI Taxonomy" id="75058"/>
    <lineage>
        <taxon>Eukaryota</taxon>
        <taxon>Discoba</taxon>
        <taxon>Euglenozoa</taxon>
        <taxon>Kinetoplastea</taxon>
        <taxon>Metakinetoplastina</taxon>
        <taxon>Eubodonida</taxon>
        <taxon>Bodonidae</taxon>
        <taxon>Bodo</taxon>
    </lineage>
</organism>
<dbReference type="Proteomes" id="UP000051952">
    <property type="component" value="Unassembled WGS sequence"/>
</dbReference>
<evidence type="ECO:0000313" key="1">
    <source>
        <dbReference type="EMBL" id="CUG47466.1"/>
    </source>
</evidence>
<sequence length="197" mass="20267">MGWCRYASCGCHNQLLPFIEYRPGTYNSTVACRGFPGDRTVSRSLSRPLPGPAPPSPLVPSSAVSTVTTIAGVIGAAAVAAASSALVDAQGLVALGMSVCAPQSLHDATSASQSCVSVLPVRELRDGVWKLGLVPRVSRRAVHTAVQSSPACINCCDSVCSTCEVLSGNAEVSTRWPPFTVTSASSAASSTETRSRA</sequence>
<proteinExistence type="predicted"/>
<accession>A0A0S4J1P1</accession>
<name>A0A0S4J1P1_BODSA</name>
<protein>
    <submittedName>
        <fullName evidence="1">Uncharacterized protein</fullName>
    </submittedName>
</protein>
<evidence type="ECO:0000313" key="2">
    <source>
        <dbReference type="Proteomes" id="UP000051952"/>
    </source>
</evidence>